<dbReference type="AlphaFoldDB" id="A0A4R1NSD2"/>
<name>A0A4R1NSD2_9GAMM</name>
<dbReference type="InterPro" id="IPR001173">
    <property type="entry name" value="Glyco_trans_2-like"/>
</dbReference>
<reference evidence="5 6" key="1">
    <citation type="submission" date="2019-02" db="EMBL/GenBank/DDBJ databases">
        <title>Investigation of anaerobic lignin degradation for improved lignocellulosic biofuels.</title>
        <authorList>
            <person name="Deangelis K."/>
        </authorList>
    </citation>
    <scope>NUCLEOTIDE SEQUENCE [LARGE SCALE GENOMIC DNA]</scope>
    <source>
        <strain evidence="5 6">159R</strain>
    </source>
</reference>
<gene>
    <name evidence="5" type="ORF">EZJ58_5693</name>
</gene>
<evidence type="ECO:0000259" key="4">
    <source>
        <dbReference type="Pfam" id="PF00535"/>
    </source>
</evidence>
<accession>A0A4R1NSD2</accession>
<dbReference type="EMBL" id="SJOI01000001">
    <property type="protein sequence ID" value="TCL07370.1"/>
    <property type="molecule type" value="Genomic_DNA"/>
</dbReference>
<dbReference type="PANTHER" id="PTHR43685">
    <property type="entry name" value="GLYCOSYLTRANSFERASE"/>
    <property type="match status" value="1"/>
</dbReference>
<keyword evidence="6" id="KW-1185">Reference proteome</keyword>
<dbReference type="InterPro" id="IPR050834">
    <property type="entry name" value="Glycosyltransf_2"/>
</dbReference>
<dbReference type="SUPFAM" id="SSF53448">
    <property type="entry name" value="Nucleotide-diphospho-sugar transferases"/>
    <property type="match status" value="1"/>
</dbReference>
<comment type="similarity">
    <text evidence="1">Belongs to the glycosyltransferase 2 family.</text>
</comment>
<proteinExistence type="inferred from homology"/>
<keyword evidence="2" id="KW-0328">Glycosyltransferase</keyword>
<dbReference type="PANTHER" id="PTHR43685:SF5">
    <property type="entry name" value="GLYCOSYLTRANSFERASE EPSE-RELATED"/>
    <property type="match status" value="1"/>
</dbReference>
<dbReference type="Pfam" id="PF00535">
    <property type="entry name" value="Glycos_transf_2"/>
    <property type="match status" value="1"/>
</dbReference>
<evidence type="ECO:0000313" key="6">
    <source>
        <dbReference type="Proteomes" id="UP000294555"/>
    </source>
</evidence>
<sequence>MNKQSAVVAILLGSKNGAAYLQEQLNSFCNQTHHSWQLWVSDDGSSDSTIAQIKDFIGRTNIEGCLFNGPQTGLCDNFMSLISNTAISANYYAFADQDDIWLNDKLSRAVQWLNQIDQNIPALYCSRTRLIDSAGRTIGYSPLYKKEPSFGNALLQNIASGNTMVFNQRARELMLKIAPVKPVIHDWTLYQLVTGCGGKVKYDPEPTVLYRQHGENIIGNSMGLQRRMHNFLYAHGGRMAGWNDINCSVLSRLREHLTPAAKDSLASFCAIRDNKLSNRLKLMRQSGVYHQQFLGSITTLTYVLLNKF</sequence>
<dbReference type="GO" id="GO:0016757">
    <property type="term" value="F:glycosyltransferase activity"/>
    <property type="evidence" value="ECO:0007669"/>
    <property type="project" value="UniProtKB-KW"/>
</dbReference>
<dbReference type="CDD" id="cd04196">
    <property type="entry name" value="GT_2_like_d"/>
    <property type="match status" value="1"/>
</dbReference>
<feature type="domain" description="Glycosyltransferase 2-like" evidence="4">
    <location>
        <begin position="15"/>
        <end position="118"/>
    </location>
</feature>
<dbReference type="Gene3D" id="3.90.550.10">
    <property type="entry name" value="Spore Coat Polysaccharide Biosynthesis Protein SpsA, Chain A"/>
    <property type="match status" value="1"/>
</dbReference>
<organism evidence="5 6">
    <name type="scientific">Sodalis ligni</name>
    <dbReference type="NCBI Taxonomy" id="2697027"/>
    <lineage>
        <taxon>Bacteria</taxon>
        <taxon>Pseudomonadati</taxon>
        <taxon>Pseudomonadota</taxon>
        <taxon>Gammaproteobacteria</taxon>
        <taxon>Enterobacterales</taxon>
        <taxon>Bruguierivoracaceae</taxon>
        <taxon>Sodalis</taxon>
    </lineage>
</organism>
<dbReference type="Proteomes" id="UP000294555">
    <property type="component" value="Unassembled WGS sequence"/>
</dbReference>
<dbReference type="InterPro" id="IPR029044">
    <property type="entry name" value="Nucleotide-diphossugar_trans"/>
</dbReference>
<evidence type="ECO:0000313" key="5">
    <source>
        <dbReference type="EMBL" id="TCL07370.1"/>
    </source>
</evidence>
<keyword evidence="3 5" id="KW-0808">Transferase</keyword>
<dbReference type="OrthoDB" id="9802649at2"/>
<evidence type="ECO:0000256" key="3">
    <source>
        <dbReference type="ARBA" id="ARBA00022679"/>
    </source>
</evidence>
<comment type="caution">
    <text evidence="5">The sequence shown here is derived from an EMBL/GenBank/DDBJ whole genome shotgun (WGS) entry which is preliminary data.</text>
</comment>
<dbReference type="RefSeq" id="WP_132927530.1">
    <property type="nucleotide sequence ID" value="NZ_SJOI01000001.1"/>
</dbReference>
<protein>
    <submittedName>
        <fullName evidence="5">Glycosyltransferase involved in cell wall biosynthesis</fullName>
    </submittedName>
</protein>
<evidence type="ECO:0000256" key="1">
    <source>
        <dbReference type="ARBA" id="ARBA00006739"/>
    </source>
</evidence>
<evidence type="ECO:0000256" key="2">
    <source>
        <dbReference type="ARBA" id="ARBA00022676"/>
    </source>
</evidence>